<keyword evidence="6" id="KW-0597">Phosphoprotein</keyword>
<dbReference type="Gene3D" id="3.40.50.720">
    <property type="entry name" value="NAD(P)-binding Rossmann-like Domain"/>
    <property type="match status" value="4"/>
</dbReference>
<feature type="domain" description="PKS/mFAS DH" evidence="16">
    <location>
        <begin position="1076"/>
        <end position="1368"/>
    </location>
</feature>
<dbReference type="SMART" id="SM00829">
    <property type="entry name" value="PKS_ER"/>
    <property type="match status" value="2"/>
</dbReference>
<feature type="region of interest" description="C-terminal hotdog fold" evidence="12">
    <location>
        <begin position="1216"/>
        <end position="1368"/>
    </location>
</feature>
<dbReference type="Pfam" id="PF00109">
    <property type="entry name" value="ketoacyl-synt"/>
    <property type="match status" value="3"/>
</dbReference>
<dbReference type="PROSITE" id="PS00012">
    <property type="entry name" value="PHOSPHOPANTETHEINE"/>
    <property type="match status" value="3"/>
</dbReference>
<feature type="domain" description="Carrier" evidence="14">
    <location>
        <begin position="327"/>
        <end position="404"/>
    </location>
</feature>
<proteinExistence type="predicted"/>
<dbReference type="GO" id="GO:0031177">
    <property type="term" value="F:phosphopantetheine binding"/>
    <property type="evidence" value="ECO:0007669"/>
    <property type="project" value="InterPro"/>
</dbReference>
<dbReference type="InterPro" id="IPR049900">
    <property type="entry name" value="PKS_mFAS_DH"/>
</dbReference>
<dbReference type="FunFam" id="3.40.50.150:FF:000650">
    <property type="entry name" value="Polyketide synthase RzxC"/>
    <property type="match status" value="1"/>
</dbReference>
<dbReference type="SMART" id="SM01294">
    <property type="entry name" value="PKS_PP_betabranch"/>
    <property type="match status" value="2"/>
</dbReference>
<protein>
    <submittedName>
        <fullName evidence="17">SDR family NAD(P)-dependent oxidoreductase</fullName>
    </submittedName>
</protein>
<evidence type="ECO:0000256" key="2">
    <source>
        <dbReference type="ARBA" id="ARBA00004496"/>
    </source>
</evidence>
<dbReference type="Gene3D" id="1.10.1200.10">
    <property type="entry name" value="ACP-like"/>
    <property type="match status" value="4"/>
</dbReference>
<dbReference type="SMART" id="SM00825">
    <property type="entry name" value="PKS_KS"/>
    <property type="match status" value="3"/>
</dbReference>
<dbReference type="InterPro" id="IPR020843">
    <property type="entry name" value="ER"/>
</dbReference>
<dbReference type="InterPro" id="IPR054514">
    <property type="entry name" value="RhiE-like_linker"/>
</dbReference>
<accession>A0AAP3GC42</accession>
<dbReference type="InterPro" id="IPR014030">
    <property type="entry name" value="Ketoacyl_synth_N"/>
</dbReference>
<dbReference type="Gene3D" id="3.40.50.150">
    <property type="entry name" value="Vaccinia Virus protein VP39"/>
    <property type="match status" value="2"/>
</dbReference>
<evidence type="ECO:0000256" key="5">
    <source>
        <dbReference type="ARBA" id="ARBA00022490"/>
    </source>
</evidence>
<feature type="active site" description="Proton acceptor; for dehydratase activity" evidence="12">
    <location>
        <position position="1105"/>
    </location>
</feature>
<feature type="region of interest" description="C-terminal hotdog fold" evidence="12">
    <location>
        <begin position="3641"/>
        <end position="3788"/>
    </location>
</feature>
<dbReference type="InterPro" id="IPR013149">
    <property type="entry name" value="ADH-like_C"/>
</dbReference>
<feature type="compositionally biased region" description="Polar residues" evidence="13">
    <location>
        <begin position="4679"/>
        <end position="4694"/>
    </location>
</feature>
<dbReference type="Gene3D" id="1.10.1240.100">
    <property type="match status" value="3"/>
</dbReference>
<dbReference type="InterPro" id="IPR020807">
    <property type="entry name" value="PKS_DH"/>
</dbReference>
<evidence type="ECO:0000256" key="11">
    <source>
        <dbReference type="ARBA" id="ARBA00023315"/>
    </source>
</evidence>
<dbReference type="PROSITE" id="PS00606">
    <property type="entry name" value="KS3_1"/>
    <property type="match status" value="3"/>
</dbReference>
<dbReference type="Pfam" id="PF22336">
    <property type="entry name" value="RhiE-like_linker"/>
    <property type="match status" value="1"/>
</dbReference>
<evidence type="ECO:0000259" key="14">
    <source>
        <dbReference type="PROSITE" id="PS50075"/>
    </source>
</evidence>
<evidence type="ECO:0000256" key="8">
    <source>
        <dbReference type="ARBA" id="ARBA00022737"/>
    </source>
</evidence>
<dbReference type="FunFam" id="3.40.47.10:FF:000019">
    <property type="entry name" value="Polyketide synthase type I"/>
    <property type="match status" value="3"/>
</dbReference>
<feature type="domain" description="Ketosynthase family 3 (KS3)" evidence="15">
    <location>
        <begin position="5221"/>
        <end position="5640"/>
    </location>
</feature>
<comment type="caution">
    <text evidence="17">The sequence shown here is derived from an EMBL/GenBank/DDBJ whole genome shotgun (WGS) entry which is preliminary data.</text>
</comment>
<dbReference type="Pfam" id="PF14765">
    <property type="entry name" value="PS-DH"/>
    <property type="match status" value="3"/>
</dbReference>
<organism evidence="17 18">
    <name type="scientific">Brevibacillus laterosporus</name>
    <name type="common">Bacillus laterosporus</name>
    <dbReference type="NCBI Taxonomy" id="1465"/>
    <lineage>
        <taxon>Bacteria</taxon>
        <taxon>Bacillati</taxon>
        <taxon>Bacillota</taxon>
        <taxon>Bacilli</taxon>
        <taxon>Bacillales</taxon>
        <taxon>Paenibacillaceae</taxon>
        <taxon>Brevibacillus</taxon>
    </lineage>
</organism>
<dbReference type="Pfam" id="PF08659">
    <property type="entry name" value="KR"/>
    <property type="match status" value="2"/>
</dbReference>
<dbReference type="InterPro" id="IPR057326">
    <property type="entry name" value="KR_dom"/>
</dbReference>
<feature type="region of interest" description="C-terminal hotdog fold" evidence="12">
    <location>
        <begin position="169"/>
        <end position="311"/>
    </location>
</feature>
<dbReference type="RefSeq" id="WP_258432681.1">
    <property type="nucleotide sequence ID" value="NZ_JANSGW010000002.1"/>
</dbReference>
<feature type="domain" description="Ketosynthase family 3 (KS3)" evidence="15">
    <location>
        <begin position="466"/>
        <end position="890"/>
    </location>
</feature>
<dbReference type="Pfam" id="PF00107">
    <property type="entry name" value="ADH_zinc_N"/>
    <property type="match status" value="2"/>
</dbReference>
<feature type="active site" description="Proton donor; for dehydratase activity" evidence="12">
    <location>
        <position position="3703"/>
    </location>
</feature>
<feature type="region of interest" description="N-terminal hotdog fold" evidence="12">
    <location>
        <begin position="28"/>
        <end position="156"/>
    </location>
</feature>
<dbReference type="EMBL" id="JAPTNE010000002">
    <property type="protein sequence ID" value="MCZ0805574.1"/>
    <property type="molecule type" value="Genomic_DNA"/>
</dbReference>
<dbReference type="InterPro" id="IPR013968">
    <property type="entry name" value="PKS_KR"/>
</dbReference>
<dbReference type="SUPFAM" id="SSF51735">
    <property type="entry name" value="NAD(P)-binding Rossmann-fold domains"/>
    <property type="match status" value="6"/>
</dbReference>
<dbReference type="PROSITE" id="PS52004">
    <property type="entry name" value="KS3_2"/>
    <property type="match status" value="3"/>
</dbReference>
<dbReference type="Pfam" id="PF08242">
    <property type="entry name" value="Methyltransf_12"/>
    <property type="match status" value="2"/>
</dbReference>
<sequence>MKSNEWDSLLEKVKSGHLQVDEAMEQVKGKIAQRKKGISSLSLLEERNLSPEIYEYNESFLKDHKVYKEEVIIGVTHASLALNAFFNLFPQENSACLHKLNFIEPIEVKKGQRVEVLVQPFEKGTSVDFHVMYKLESSTAWKMTATGSFRKSQLLNKKIDVEDLKRSSEKYVHMDHIYSINSVVELGDSFRNIRELYKGNDYVLAHVALTQDSIEENHDYVLHPLLINSAFLAMVPLMNQGEDWDGFLPFGIKDLTFSKTEKVEQCWIVIKLVKTSDELIIFNAELVNEESEVIASFTECSVKRLRFRNTAIKQEETNPSSVAYAKDILGRVQQYFVNKIRSITQGRLNITNFNVNLMELGLDSSQLIELTDEIEKEMSIELNPTLFFEYPSMKELTEFFFREYKDLFHEMAGPPSDHIDQADVSTLPPQGMAMEQLDAVQAEWQTNQQSVQTEVTVSTSKPDSVREDIAIIGMHGVFAEAANLDQFWSHLFSQKDLIKEIPLDHWDYRPWYDENAEAQNKTYCKWGSFINDVDKFDAEFFNISPREAEWMDPQIRLLLQSIYATGEDAGYIKQLRGSNTGVFVGACLHDYADRIAEMNLPVDPYIGTGNAQTVIANRVSFIFDFKGPSMAIDTACSSSLFALHSACQALRNKECDMAFVGGVNLLLSSWHYRYFCSIGALSRTGRCHTFDESADGYVPGEGIASILLKPLSKAKKDKDHIYAVIKGSAALHGGHTPSLTAPSVAGEENVILKAWEDAGVEPESLSYIEAHGTGTKLGDPIEISSVKKAFNHFTSKEQFCAIGSVKANIGHTEGAAGLAGVLKVILQMKHKQIPAMPMFHKLNPYIQLDNSPLYINRENQEWKSPIGIPRRAGVSSFGFSGAYAHVVLEEYLQKTQERDSTVIKDEKPVVIVLSAKNEERLQERVEQLVTAIGELQLSDADLMNIAYTLQIGREHMDERLAVVVSSIAELEQKLKGYVEGKPDTESLYRGLAQSNNQSVSAFVANSEGKDTVNKWLAQGKYAKMAELWVRGEVIEWDELYGKSSPRRISLPTYPFARVRHWIPEMEIKTGVSAHIHPLLHENTSDFKEQRFSSVFTGREFFLADHLVKGQRVLPGVAHLEMARAAVKVAVGELEDERSGICLKDVVWTQPIAVGTEPTTIHIGLFPHDNGDIAYEIYSDSQIAGSEPIVHSQGTALLSYVPESPLLDLKGLLAQCKKSKLSATQCYASFKKMGIEYGASHQGIENIYIGRGQVLAKLSLPSAVTDTKDEYILHPSLMDSALQACIGLVDGMGESTFSAAKPRLPFALSDIEIFCGCKSSMWVFIQYAAGSNIEDKIQKFNIDLCDDHGNVCVRMKALSSRVLEGEIQVRDSSSVSETKSLMEHADDMKMLIPVWDFVSVQKEQTAFAHTDRVVIVGGKQESRVIEQKLPHVHRINIRPDDDVEAIIQKLNEYGQIDHIIWIAPQYEMESVTNETLIEEQENGAVPFFRTMKALLRLDYATRELAWSIITTQAQAIHKNEKVNPAHASLHGLVGTMAKEYANWGVRLFDLEADEDWPIEDMLTMPYDHLGNSWLYRTGQWYRQKLVSYHSPLVEQTRYKQGGVYVVIGGSGGIGEAWSEYMIQTYQAQIIWIGRRQKDEAIQAKLNRLAQLGKAPYYIAADATDLQSLTMAYEEIKQQFSQVNGVIHSAIVLLDQSYAHMDEKRFLAGLAPKVHVSVRLAQVFQKEELDFVLFFSSLSSFTKAPGQSNYASGCTFKDAFAHQLSLEWNCAVKVINWGYWGSVGTVATKDYQDRMEQAGMGSIEPPEAMDALEKLLSGPINQLAMLKTTKSLMMDGFHFDEVVSVNSDSSDSNISSIREREDNVHGLLENLQGALARMASSILQVQLEEIDRDAWLNEYGFEPVTLTEFADSLNQEYGLELTSSILFELQALNRIAEYLLEEYGDVVAPYFEKAVSLQPNTSMMIQQMKDMEKMLGRLLWAHFRSLEWIPFENTIMKDLKDKARIQHKYHRWFEESIAFLVENQYLKQEGESFKAIDTTLVDIWAEWKKWDQQKQEWLMNSDMKAQIIVVEKMMRALSDILLGKVRSTDILFPNSSMELVEGVYKNNSLSDYYNELLADTVVAYVQERIKQDSSVRIRILEIGAGTGGTSAMVFTKMKPYQVYMEQYCYTDLSKSFFFHAERAYAEQNPYVTFQVFDVEKPLTQQGIHVGEYDIVIAANALHATKNIQRTLRNAKAALRKNGLLLLNELTGKSLFSHVTFGLLEGWWLYEDAGLRVPGCPGLSSKTWRKVLEREGFHSVFFPSQKYHSWDQQVIVAESDGIIRQQLPEFEESGSSSDSHKKNSRTMRSAINSAGSKLLLSPNKQRAIPSGSTANHGIDVTDQMVEDHVRIIIRENVAASLKMEEERIQNDRSFSEYGVDSIVAVNLVNLLNKQCNLRLQTTVLFDFNNVDELTKHIILEYRDILLDSLQESVPVLKEPSMQPWDESMPKVVEESQYKAHSSKRRSWRNNRFSTPAVLSASDTGLGQHSTFYRVVMDRPGGIEDIKVIHSEIPAMKANEVRISVRAFSLNFGDLLCLRGLYPTMPPYPFTPGFEASGVVIDVGEAVTSVQQGDEVIVALGASFGGQASLITCLEEQVFFKPSTLSFEEACTLPASAMTMINAFRKAQLKQGDKILIQTATGGTGLIAVQLAKHYGAEIYATAGSKHKLDYLEKLGVPYRINYVETDFEQEIKRLTNGKGVDVIINTLPGDAIQKGLNCLSPNGRYIELAMTALKSAKTIDLSVLGSNQTFYSVNSRKLANENPEQVREYFHEMLSLVELGIVQPTIFKVIPFDKIKEAYRYLDDRKNIGKIVVSIPDEYQCREKGLVDKSFIATSGFTMMASHQDQIAIIGMSGRFAQSNSVNELWEHLAKGTDLIEEITRWNLSEYPASKENDFCKYGSYLDDIDKFDPLFFNISGLEATYMDPQQRLFLEEAWRALEDAGYAGADMGNRKFGVYVGSSGGDYTQLFDDKAPAQAFWGNAGSVIPARIAYYLNLQGPAVTVDTACSSSLVAIHLACQSLRAKETEMALAGGVFIQTTPKFHMSANKAGMLSPTGRCHTFDEQADGFVPGEGVGAIVLKRLQDAIADGDHIYGVIRGSGLNQDGTTNGITAPSAMSQERLIREVYDNYHIDPEQIQMVEAHGTGTKLGDPIEYQALTRAFRSYTDQKEYCSIGSIKSNIGHAAAAAGIAGVIKILLSLQHKKIPPSLHFNNGNSNIQFEDSPFYVNTELRTWDVEGETKRCAVVSSFGFSGTNAHIAIEEAPQIERKHAAKPGYLIVLSACAYDQIKQQAEQLVGYCERQDQLDCGNLSYTLMQGRKHFHHRLALVVRSQDELIRLLKKWLEKGKASQVYYSEINGNDSRVQQSLKRFGNQCIAECQNTMQAAEYLEHLASIAELYVQGYPLSYEQLFEKQKYARIPLPTYPFARERYWILDRDVQTQQKRNSDVKQGSHTDVGLITRASVIHPLLHQNTSDFTEQRFSSTFTGEEFFLADHVVNEQKVLPGVAYLEMARVAIELATGRKDYGLDKIRLQNVVWARPIIVSRQPINVHIRLYPEDNGEVVYEIYSNSEASNEEVVMHSQGRGSFSVHDNAAQILDLEELQAMCIGRELSSVECYEAFKDMGINYGLRHQGIDKVYTGDGKILAKLSLPASIADTKKEYVLHPSMMDSALQAAIALLIGNDDFQPSLPFALQELEIFDRCSADMWALLQYSSDGHPQANVKRLDIDLCDPHGKVCVRMKGFSSRVLESDNKNGRVLQTDSNEPSKKSWVETNLFTPVWDRVQINEQVVFPASNHRIVIVGDEDEGLQAVKLHYPTAQTLKLHSQDSITEVEDKLRACGTIDHIVWIAPKHSLEALASNGLIEQQNKGVLQFFRWVKASLYLGYGIKKLGWSIITEQTQPIHSKDSINPAHASLHGLIGSMAKEYPNWSVRLIDLEKDRDWPIPEMFSLPADKQGNAWVYREPAWYRQQLVSVSSFEADHSIYKYGGVYVVIGGSGGIGEVWSEYMIRTYQAQVVWIGRRQKDGDIQKKINRLGELGPKPVYITADAKNRDALKQAYDEIKAKYMQINGVVHSAIVLLDKGLANMDEERFREGLSAKVDVSVRMAQVFGEEPLDFVLFFSSINSFTKPAGQSNYVSGCTFKDAFAHQLSLEWSCAIRVMNWGYWGSVGIVASKAYQDKMAQAGIGSIEPHEGMESLEALLAGPVQQMMMIKSTKPSLLEGMVLEEQINVFPARMKSSVQNVQNRVPAQQDARIQYVQSEMSQPMQKMEELLGRLLWGQFHSMGWIGNENCTAGKLPSDLHHSYHRWFEESIEVLKRYSYLQCSSDTNMIISTSEVDIEAEWKEWDRKKEEWLINNNMKNQVVLAEKALRALPKIVTGKVLATDILFPNSSMELVEGIYKHNLVADYFNEMLADTIVAYVQEKVGRDIDSKIRILEIGAGTGGTSAIVFAKLKPYQEHIQEYCYTDLSKAFLLHAEKTYGSQNPYLTYQILDVEKPLEKQGISVGEYDLVIATNVLHATQKIRRTLRNAKAALQKNGLILINEISTASLFTHLTFGLLEGWWLYEDTEVRIPGCPGLFPKTWKEMLEVEGFRSGFFPAWKGHMLGAAIIVAESDGMIRQPHSSSGTMIVQRCVETSGQLIVERSQPANVSQDLQDSSIQDNRPARPKTSTGQIGLDVGDQMVKIKVRSMIRENIAEALQMEEERIQNDRSFSEYGVDSIIAVNLVNLINQSCNIALQTTILFDYNNVNQLTEYIIREHKAQVVATLQENVTDQGLGSEAVDSGTQERTSVEILEDKRSPYSRQQRTRNRFKGQEATFTTDLAVGVEGSTASSTYHRVVIERPGGIDDLKMVQSAIPNIKANQVQIAVRAFSLNFGDLLCVRGLYPSMPPYPFTPGFEASGVVVDVGEGVTSVQRGDQVIVAMGEDIGGQASLITCSAEHVYSKPEMLTFEEACSLPAVAITMIDAFHKARIKRGERILIQTATGGTGLIAVQLAKYFGAEIYATAGSSHKLDYLEKLGVPYRINYLETDFEQEINRLTDGQGVHVVINTLAGDAIQKGMNCLASGGRYIELAMTALKSARTIDLSVLSKNQSFYSVDIRRLALEEPETLRDYWNQMISYVEQGIIRPTISQIIPFHQFKEAYRYMENRKNIGKIVVSLPEPFQHIKPASSENPLVKINDLGNSAFSQDAIAIIGMSGRFAKSNFVHELWKHLAEGTDLIEEVTRWNLSEHDADGTPEGMDYCNHGSFMDEIDQFDPLFFNISGLEATYMDPQQRIFLEESWKALEDAGYAGAGNHTSQCGVYVGSCGGDYARLFGNSAPPQAFWGNAGSVIPARIAYYLNLQGPAVTVDTACSSSLVAIHLACQSLWTKETKMALAGGVFVQSTPEFYSVCNRAGMLSPTGRCYTFDDRADGFVPGEGAGVVVLKRLQDALADGDHIYGVIRGSGINQDGTTNGITAPSAKSQERLECHVYDTFHINPEQIQMIEAHGTGTKLGDPIEFQSLTRAFKNYTDKKEYCAIGSIKTNLGHPAAAAGIAGFIKVLLSLTHKKIPPSLHFESGNSNISFEESPFYVNTALKEWTVDTGVKRCAAVSSFGFSGTNAHIVIEEAPQKERKHVEKPAYMIVLSARTTDQLRQQVEQLVRYCELEPSADCKNMSFTLMMGRKHHNHRISCVVRNPAELIGLLKTWLKKGKALQVYQAELHGNEENIQQALLRYGNQCIENCRNNSQDRDYLEYLSVIAELYVQGYPLEFEQLFIGDGYGRIPLPTYPFAREHYWIEGTRSQKERAAASLGQYEFDDSLWNELFDQVINDSINVDTAVLKAKKFLIT</sequence>
<evidence type="ECO:0000313" key="17">
    <source>
        <dbReference type="EMBL" id="MCZ0805574.1"/>
    </source>
</evidence>
<keyword evidence="11" id="KW-0012">Acyltransferase</keyword>
<dbReference type="InterPro" id="IPR042104">
    <property type="entry name" value="PKS_dehydratase_sf"/>
</dbReference>
<dbReference type="CDD" id="cd00833">
    <property type="entry name" value="PKS"/>
    <property type="match status" value="3"/>
</dbReference>
<keyword evidence="4" id="KW-0596">Phosphopantetheine</keyword>
<dbReference type="CDD" id="cd08251">
    <property type="entry name" value="polyketide_synthase"/>
    <property type="match status" value="1"/>
</dbReference>
<dbReference type="SUPFAM" id="SSF50129">
    <property type="entry name" value="GroES-like"/>
    <property type="match status" value="2"/>
</dbReference>
<dbReference type="SUPFAM" id="SSF53901">
    <property type="entry name" value="Thiolase-like"/>
    <property type="match status" value="3"/>
</dbReference>
<dbReference type="CDD" id="cd02440">
    <property type="entry name" value="AdoMet_MTases"/>
    <property type="match status" value="2"/>
</dbReference>
<dbReference type="GO" id="GO:0004315">
    <property type="term" value="F:3-oxoacyl-[acyl-carrier-protein] synthase activity"/>
    <property type="evidence" value="ECO:0007669"/>
    <property type="project" value="InterPro"/>
</dbReference>
<dbReference type="InterPro" id="IPR006162">
    <property type="entry name" value="Ppantetheine_attach_site"/>
</dbReference>
<dbReference type="CDD" id="cd08953">
    <property type="entry name" value="KR_2_SDR_x"/>
    <property type="match status" value="2"/>
</dbReference>
<dbReference type="Gene3D" id="3.40.47.10">
    <property type="match status" value="3"/>
</dbReference>
<dbReference type="InterPro" id="IPR036291">
    <property type="entry name" value="NAD(P)-bd_dom_sf"/>
</dbReference>
<feature type="active site" description="Proton acceptor; for dehydratase activity" evidence="12">
    <location>
        <position position="3529"/>
    </location>
</feature>
<dbReference type="InterPro" id="IPR014031">
    <property type="entry name" value="Ketoacyl_synth_C"/>
</dbReference>
<dbReference type="GO" id="GO:0004312">
    <property type="term" value="F:fatty acid synthase activity"/>
    <property type="evidence" value="ECO:0007669"/>
    <property type="project" value="TreeGrafter"/>
</dbReference>
<dbReference type="SMART" id="SM00822">
    <property type="entry name" value="PKS_KR"/>
    <property type="match status" value="2"/>
</dbReference>
<dbReference type="SMART" id="SM00823">
    <property type="entry name" value="PKS_PP"/>
    <property type="match status" value="4"/>
</dbReference>
<keyword evidence="10" id="KW-0511">Multifunctional enzyme</keyword>
<dbReference type="InterPro" id="IPR050091">
    <property type="entry name" value="PKS_NRPS_Biosynth_Enz"/>
</dbReference>
<dbReference type="InterPro" id="IPR020841">
    <property type="entry name" value="PKS_Beta-ketoAc_synthase_dom"/>
</dbReference>
<dbReference type="Pfam" id="PF22621">
    <property type="entry name" value="CurL-like_PKS_C"/>
    <property type="match status" value="2"/>
</dbReference>
<comment type="pathway">
    <text evidence="3">Antibiotic biosynthesis; bacillaene biosynthesis.</text>
</comment>
<dbReference type="PROSITE" id="PS50075">
    <property type="entry name" value="CARRIER"/>
    <property type="match status" value="4"/>
</dbReference>
<comment type="function">
    <text evidence="1">Involved in some intermediate steps for the synthesis of the antibiotic polyketide bacillaene which is involved in secondary metabolism.</text>
</comment>
<evidence type="ECO:0000256" key="3">
    <source>
        <dbReference type="ARBA" id="ARBA00004789"/>
    </source>
</evidence>
<feature type="domain" description="Carrier" evidence="14">
    <location>
        <begin position="4718"/>
        <end position="4792"/>
    </location>
</feature>
<evidence type="ECO:0000256" key="10">
    <source>
        <dbReference type="ARBA" id="ARBA00023268"/>
    </source>
</evidence>
<keyword evidence="5" id="KW-0963">Cytoplasm</keyword>
<feature type="region of interest" description="Disordered" evidence="13">
    <location>
        <begin position="2324"/>
        <end position="2344"/>
    </location>
</feature>
<dbReference type="InterPro" id="IPR013217">
    <property type="entry name" value="Methyltransf_12"/>
</dbReference>
<dbReference type="Gene3D" id="3.10.129.110">
    <property type="entry name" value="Polyketide synthase dehydratase"/>
    <property type="match status" value="3"/>
</dbReference>
<dbReference type="InterPro" id="IPR009081">
    <property type="entry name" value="PP-bd_ACP"/>
</dbReference>
<dbReference type="Proteomes" id="UP001077662">
    <property type="component" value="Unassembled WGS sequence"/>
</dbReference>
<dbReference type="SMART" id="SM00826">
    <property type="entry name" value="PKS_DH"/>
    <property type="match status" value="2"/>
</dbReference>
<feature type="region of interest" description="N-terminal hotdog fold" evidence="12">
    <location>
        <begin position="3500"/>
        <end position="3626"/>
    </location>
</feature>
<evidence type="ECO:0000313" key="18">
    <source>
        <dbReference type="Proteomes" id="UP001077662"/>
    </source>
</evidence>
<comment type="caution">
    <text evidence="12">Lacks conserved residue(s) required for the propagation of feature annotation.</text>
</comment>
<evidence type="ECO:0000259" key="16">
    <source>
        <dbReference type="PROSITE" id="PS52019"/>
    </source>
</evidence>
<dbReference type="InterPro" id="IPR018201">
    <property type="entry name" value="Ketoacyl_synth_AS"/>
</dbReference>
<dbReference type="InterPro" id="IPR020806">
    <property type="entry name" value="PKS_PP-bd"/>
</dbReference>
<feature type="region of interest" description="N-terminal hotdog fold" evidence="12">
    <location>
        <begin position="1076"/>
        <end position="1202"/>
    </location>
</feature>
<dbReference type="PANTHER" id="PTHR43775:SF37">
    <property type="entry name" value="SI:DKEY-61P9.11"/>
    <property type="match status" value="1"/>
</dbReference>
<dbReference type="InterPro" id="IPR029063">
    <property type="entry name" value="SAM-dependent_MTases_sf"/>
</dbReference>
<feature type="domain" description="Carrier" evidence="14">
    <location>
        <begin position="2384"/>
        <end position="2458"/>
    </location>
</feature>
<dbReference type="GO" id="GO:0005737">
    <property type="term" value="C:cytoplasm"/>
    <property type="evidence" value="ECO:0007669"/>
    <property type="project" value="UniProtKB-SubCell"/>
</dbReference>
<feature type="active site" description="Proton donor; for dehydratase activity" evidence="12">
    <location>
        <position position="1278"/>
    </location>
</feature>
<feature type="domain" description="Ketosynthase family 3 (KS3)" evidence="15">
    <location>
        <begin position="2881"/>
        <end position="3297"/>
    </location>
</feature>
<keyword evidence="8" id="KW-0677">Repeat</keyword>
<gene>
    <name evidence="17" type="ORF">O0554_01390</name>
</gene>
<dbReference type="InterPro" id="IPR049552">
    <property type="entry name" value="PKS_DH_N"/>
</dbReference>
<dbReference type="Gene3D" id="3.90.180.10">
    <property type="entry name" value="Medium-chain alcohol dehydrogenases, catalytic domain"/>
    <property type="match status" value="2"/>
</dbReference>
<dbReference type="InterPro" id="IPR013154">
    <property type="entry name" value="ADH-like_N"/>
</dbReference>
<evidence type="ECO:0000256" key="12">
    <source>
        <dbReference type="PROSITE-ProRule" id="PRU01363"/>
    </source>
</evidence>
<dbReference type="PANTHER" id="PTHR43775">
    <property type="entry name" value="FATTY ACID SYNTHASE"/>
    <property type="match status" value="1"/>
</dbReference>
<dbReference type="PROSITE" id="PS52019">
    <property type="entry name" value="PKS_MFAS_DH"/>
    <property type="match status" value="3"/>
</dbReference>
<comment type="subcellular location">
    <subcellularLocation>
        <location evidence="2">Cytoplasm</location>
    </subcellularLocation>
</comment>
<dbReference type="Pfam" id="PF08240">
    <property type="entry name" value="ADH_N"/>
    <property type="match status" value="2"/>
</dbReference>
<dbReference type="SUPFAM" id="SSF53335">
    <property type="entry name" value="S-adenosyl-L-methionine-dependent methyltransferases"/>
    <property type="match status" value="2"/>
</dbReference>
<feature type="domain" description="PKS/mFAS DH" evidence="16">
    <location>
        <begin position="28"/>
        <end position="311"/>
    </location>
</feature>
<feature type="domain" description="Carrier" evidence="14">
    <location>
        <begin position="1864"/>
        <end position="1941"/>
    </location>
</feature>
<dbReference type="SUPFAM" id="SSF47336">
    <property type="entry name" value="ACP-like"/>
    <property type="match status" value="4"/>
</dbReference>
<evidence type="ECO:0000259" key="15">
    <source>
        <dbReference type="PROSITE" id="PS52004"/>
    </source>
</evidence>
<evidence type="ECO:0000256" key="1">
    <source>
        <dbReference type="ARBA" id="ARBA00003299"/>
    </source>
</evidence>
<dbReference type="InterPro" id="IPR036736">
    <property type="entry name" value="ACP-like_sf"/>
</dbReference>
<dbReference type="Pfam" id="PF00550">
    <property type="entry name" value="PP-binding"/>
    <property type="match status" value="4"/>
</dbReference>
<evidence type="ECO:0000256" key="13">
    <source>
        <dbReference type="SAM" id="MobiDB-lite"/>
    </source>
</evidence>
<evidence type="ECO:0000256" key="4">
    <source>
        <dbReference type="ARBA" id="ARBA00022450"/>
    </source>
</evidence>
<feature type="region of interest" description="Disordered" evidence="13">
    <location>
        <begin position="4678"/>
        <end position="4706"/>
    </location>
</feature>
<dbReference type="GO" id="GO:0006633">
    <property type="term" value="P:fatty acid biosynthetic process"/>
    <property type="evidence" value="ECO:0007669"/>
    <property type="project" value="InterPro"/>
</dbReference>
<name>A0AAP3GC42_BRELA</name>
<keyword evidence="7" id="KW-0808">Transferase</keyword>
<evidence type="ECO:0000256" key="7">
    <source>
        <dbReference type="ARBA" id="ARBA00022679"/>
    </source>
</evidence>
<dbReference type="Pfam" id="PF02801">
    <property type="entry name" value="Ketoacyl-synt_C"/>
    <property type="match status" value="3"/>
</dbReference>
<dbReference type="InterPro" id="IPR011032">
    <property type="entry name" value="GroES-like_sf"/>
</dbReference>
<feature type="domain" description="PKS/mFAS DH" evidence="16">
    <location>
        <begin position="3500"/>
        <end position="3788"/>
    </location>
</feature>
<dbReference type="Pfam" id="PF21089">
    <property type="entry name" value="PKS_DH_N"/>
    <property type="match status" value="2"/>
</dbReference>
<dbReference type="GO" id="GO:0016491">
    <property type="term" value="F:oxidoreductase activity"/>
    <property type="evidence" value="ECO:0007669"/>
    <property type="project" value="InterPro"/>
</dbReference>
<dbReference type="InterPro" id="IPR049551">
    <property type="entry name" value="PKS_DH_C"/>
</dbReference>
<keyword evidence="9" id="KW-0521">NADP</keyword>
<evidence type="ECO:0000256" key="6">
    <source>
        <dbReference type="ARBA" id="ARBA00022553"/>
    </source>
</evidence>
<dbReference type="InterPro" id="IPR016039">
    <property type="entry name" value="Thiolase-like"/>
</dbReference>
<evidence type="ECO:0000256" key="9">
    <source>
        <dbReference type="ARBA" id="ARBA00022857"/>
    </source>
</evidence>
<reference evidence="17" key="1">
    <citation type="submission" date="2022-09" db="EMBL/GenBank/DDBJ databases">
        <title>Genome analysis and characterization of larvicidal activity of Brevibacillus strains.</title>
        <authorList>
            <person name="Patrusheva E.V."/>
            <person name="Izotova A.O."/>
            <person name="Toshchakov S.V."/>
            <person name="Sineoky S.P."/>
        </authorList>
    </citation>
    <scope>NUCLEOTIDE SEQUENCE</scope>
    <source>
        <strain evidence="17">VKPM_B-13247</strain>
    </source>
</reference>